<dbReference type="GO" id="GO:0016787">
    <property type="term" value="F:hydrolase activity"/>
    <property type="evidence" value="ECO:0007669"/>
    <property type="project" value="UniProtKB-KW"/>
</dbReference>
<dbReference type="PANTHER" id="PTHR10819">
    <property type="entry name" value="PHOSPHOTRIESTERASE-RELATED"/>
    <property type="match status" value="1"/>
</dbReference>
<feature type="binding site" evidence="3">
    <location>
        <position position="23"/>
    </location>
    <ligand>
        <name>a divalent metal cation</name>
        <dbReference type="ChEBI" id="CHEBI:60240"/>
        <label>1</label>
    </ligand>
</feature>
<feature type="binding site" evidence="3">
    <location>
        <position position="167"/>
    </location>
    <ligand>
        <name>a divalent metal cation</name>
        <dbReference type="ChEBI" id="CHEBI:60240"/>
        <label>2</label>
    </ligand>
</feature>
<feature type="binding site" evidence="3">
    <location>
        <position position="195"/>
    </location>
    <ligand>
        <name>a divalent metal cation</name>
        <dbReference type="ChEBI" id="CHEBI:60240"/>
        <label>2</label>
    </ligand>
</feature>
<organism evidence="5 6">
    <name type="scientific">Paenibacillus aquistagni</name>
    <dbReference type="NCBI Taxonomy" id="1852522"/>
    <lineage>
        <taxon>Bacteria</taxon>
        <taxon>Bacillati</taxon>
        <taxon>Bacillota</taxon>
        <taxon>Bacilli</taxon>
        <taxon>Bacillales</taxon>
        <taxon>Paenibacillaceae</taxon>
        <taxon>Paenibacillus</taxon>
    </lineage>
</organism>
<evidence type="ECO:0000256" key="1">
    <source>
        <dbReference type="ARBA" id="ARBA00022723"/>
    </source>
</evidence>
<evidence type="ECO:0000256" key="4">
    <source>
        <dbReference type="PROSITE-ProRule" id="PRU00679"/>
    </source>
</evidence>
<accession>A0A1X7LDF3</accession>
<keyword evidence="6" id="KW-1185">Reference proteome</keyword>
<proteinExistence type="inferred from homology"/>
<feature type="binding site" evidence="3">
    <location>
        <position position="134"/>
    </location>
    <ligand>
        <name>a divalent metal cation</name>
        <dbReference type="ChEBI" id="CHEBI:60240"/>
        <label>1</label>
    </ligand>
</feature>
<feature type="binding site" evidence="3">
    <location>
        <position position="252"/>
    </location>
    <ligand>
        <name>a divalent metal cation</name>
        <dbReference type="ChEBI" id="CHEBI:60240"/>
        <label>1</label>
    </ligand>
</feature>
<dbReference type="RefSeq" id="WP_085495791.1">
    <property type="nucleotide sequence ID" value="NZ_FXAZ01000004.1"/>
</dbReference>
<dbReference type="AlphaFoldDB" id="A0A1X7LDF3"/>
<dbReference type="InterPro" id="IPR032466">
    <property type="entry name" value="Metal_Hydrolase"/>
</dbReference>
<dbReference type="GO" id="GO:0008270">
    <property type="term" value="F:zinc ion binding"/>
    <property type="evidence" value="ECO:0007669"/>
    <property type="project" value="InterPro"/>
</dbReference>
<comment type="similarity">
    <text evidence="4">Belongs to the metallo-dependent hydrolases superfamily. Phosphotriesterase family.</text>
</comment>
<dbReference type="Pfam" id="PF02126">
    <property type="entry name" value="PTE"/>
    <property type="match status" value="1"/>
</dbReference>
<gene>
    <name evidence="5" type="ORF">SAMN06295960_3257</name>
</gene>
<keyword evidence="2" id="KW-0378">Hydrolase</keyword>
<sequence length="306" mass="34017">MHVQTVRGSIPPDEVKSTLIHEHLVFDLTPVRGDQDSKLCHDESLNKELDLLSGQGCNTIVEVSNRGMGQNAEALRNIAIEHNLHIIAATGYYKQEYYPAEVFEQTEQELQQRMMQDIQAGIGETDICAGIIAEIGSSLNKITDAEKKVFRAAAHAQLQTGAPLSTHCELGTMGSEQLELLTTCGVSPKSISFGHQDLNPDIKEQCELLESGAYLQFDTIGKVSYRTDEERAKQLYTLLDRGYEDQLMLSCDLTRQSHLLAAGGHGYVHLFTAFLPMLRALGVSESIIYKMLTLNPRRFLAFHPIV</sequence>
<keyword evidence="1 3" id="KW-0479">Metal-binding</keyword>
<dbReference type="PROSITE" id="PS51347">
    <property type="entry name" value="PHOSPHOTRIESTERASE_2"/>
    <property type="match status" value="1"/>
</dbReference>
<feature type="binding site" evidence="3">
    <location>
        <position position="21"/>
    </location>
    <ligand>
        <name>a divalent metal cation</name>
        <dbReference type="ChEBI" id="CHEBI:60240"/>
        <label>1</label>
    </ligand>
</feature>
<dbReference type="PANTHER" id="PTHR10819:SF3">
    <property type="entry name" value="PHOSPHOTRIESTERASE-RELATED PROTEIN"/>
    <property type="match status" value="1"/>
</dbReference>
<dbReference type="STRING" id="1852522.SAMN06295960_3257"/>
<protein>
    <submittedName>
        <fullName evidence="5">Phosphotriesterase-related protein</fullName>
    </submittedName>
</protein>
<dbReference type="Proteomes" id="UP000193834">
    <property type="component" value="Unassembled WGS sequence"/>
</dbReference>
<dbReference type="OrthoDB" id="105927at2"/>
<evidence type="ECO:0000256" key="2">
    <source>
        <dbReference type="ARBA" id="ARBA00022801"/>
    </source>
</evidence>
<evidence type="ECO:0000313" key="6">
    <source>
        <dbReference type="Proteomes" id="UP000193834"/>
    </source>
</evidence>
<reference evidence="5 6" key="1">
    <citation type="submission" date="2017-04" db="EMBL/GenBank/DDBJ databases">
        <authorList>
            <person name="Afonso C.L."/>
            <person name="Miller P.J."/>
            <person name="Scott M.A."/>
            <person name="Spackman E."/>
            <person name="Goraichik I."/>
            <person name="Dimitrov K.M."/>
            <person name="Suarez D.L."/>
            <person name="Swayne D.E."/>
        </authorList>
    </citation>
    <scope>NUCLEOTIDE SEQUENCE [LARGE SCALE GENOMIC DNA]</scope>
    <source>
        <strain evidence="5 6">11</strain>
    </source>
</reference>
<dbReference type="EMBL" id="FXAZ01000004">
    <property type="protein sequence ID" value="SMG51403.1"/>
    <property type="molecule type" value="Genomic_DNA"/>
</dbReference>
<dbReference type="SUPFAM" id="SSF51556">
    <property type="entry name" value="Metallo-dependent hydrolases"/>
    <property type="match status" value="1"/>
</dbReference>
<dbReference type="InterPro" id="IPR001559">
    <property type="entry name" value="Phosphotriesterase"/>
</dbReference>
<comment type="cofactor">
    <cofactor evidence="3">
        <name>a divalent metal cation</name>
        <dbReference type="ChEBI" id="CHEBI:60240"/>
    </cofactor>
    <text evidence="3">Binds 2 divalent metal cations per subunit.</text>
</comment>
<dbReference type="PIRSF" id="PIRSF016839">
    <property type="entry name" value="PhP"/>
    <property type="match status" value="1"/>
</dbReference>
<comment type="caution">
    <text evidence="4">Lacks conserved residue(s) required for the propagation of feature annotation.</text>
</comment>
<name>A0A1X7LDF3_9BACL</name>
<feature type="binding site" evidence="3">
    <location>
        <position position="134"/>
    </location>
    <ligand>
        <name>a divalent metal cation</name>
        <dbReference type="ChEBI" id="CHEBI:60240"/>
        <label>2</label>
    </ligand>
</feature>
<dbReference type="Gene3D" id="3.20.20.140">
    <property type="entry name" value="Metal-dependent hydrolases"/>
    <property type="match status" value="1"/>
</dbReference>
<evidence type="ECO:0000256" key="3">
    <source>
        <dbReference type="PIRSR" id="PIRSR601559-52"/>
    </source>
</evidence>
<evidence type="ECO:0000313" key="5">
    <source>
        <dbReference type="EMBL" id="SMG51403.1"/>
    </source>
</evidence>